<dbReference type="Proteomes" id="UP000029393">
    <property type="component" value="Unassembled WGS sequence"/>
</dbReference>
<name>A0A091AZH7_9GAMM</name>
<feature type="signal peptide" evidence="1">
    <location>
        <begin position="1"/>
        <end position="19"/>
    </location>
</feature>
<evidence type="ECO:0008006" key="4">
    <source>
        <dbReference type="Google" id="ProtNLM"/>
    </source>
</evidence>
<dbReference type="InterPro" id="IPR021457">
    <property type="entry name" value="DUF3108"/>
</dbReference>
<organism evidence="2 3">
    <name type="scientific">Arenimonas metalli CF5-1</name>
    <dbReference type="NCBI Taxonomy" id="1384056"/>
    <lineage>
        <taxon>Bacteria</taxon>
        <taxon>Pseudomonadati</taxon>
        <taxon>Pseudomonadota</taxon>
        <taxon>Gammaproteobacteria</taxon>
        <taxon>Lysobacterales</taxon>
        <taxon>Lysobacteraceae</taxon>
        <taxon>Arenimonas</taxon>
    </lineage>
</organism>
<protein>
    <recommendedName>
        <fullName evidence="4">DUF3108 domain-containing protein</fullName>
    </recommendedName>
</protein>
<feature type="chain" id="PRO_5001869191" description="DUF3108 domain-containing protein" evidence="1">
    <location>
        <begin position="20"/>
        <end position="235"/>
    </location>
</feature>
<dbReference type="Pfam" id="PF11306">
    <property type="entry name" value="DUF3108"/>
    <property type="match status" value="1"/>
</dbReference>
<accession>A0A091AZH7</accession>
<dbReference type="STRING" id="1384056.N787_12240"/>
<keyword evidence="1" id="KW-0732">Signal</keyword>
<evidence type="ECO:0000313" key="2">
    <source>
        <dbReference type="EMBL" id="KFN45733.1"/>
    </source>
</evidence>
<sequence>MRLFAIALALLLPAAAATAAAPPAPFSADYAVYQDGQPIGTGRITLHRLPDGRWEMVTRSEATQGVAALAGVRREETSVLAWGTGGPQSLSYDMRQKAAWNERRETLRVDPARRTATATYKDQRTDLPWRADLLDRHAVTAALMAELTAGRRGEMEFAVADRRGVETQRYRTAANVRLKTALGTERAIRIERLRDDDSGRVTKIWFARNRGWLPLRIKQYESDGSTLDLRITAVR</sequence>
<dbReference type="AlphaFoldDB" id="A0A091AZH7"/>
<evidence type="ECO:0000313" key="3">
    <source>
        <dbReference type="Proteomes" id="UP000029393"/>
    </source>
</evidence>
<reference evidence="2 3" key="1">
    <citation type="submission" date="2013-09" db="EMBL/GenBank/DDBJ databases">
        <title>Genome sequencing of Arenimonas metalli.</title>
        <authorList>
            <person name="Chen F."/>
            <person name="Wang G."/>
        </authorList>
    </citation>
    <scope>NUCLEOTIDE SEQUENCE [LARGE SCALE GENOMIC DNA]</scope>
    <source>
        <strain evidence="2 3">CF5-1</strain>
    </source>
</reference>
<dbReference type="eggNOG" id="ENOG5033FAY">
    <property type="taxonomic scope" value="Bacteria"/>
</dbReference>
<comment type="caution">
    <text evidence="2">The sequence shown here is derived from an EMBL/GenBank/DDBJ whole genome shotgun (WGS) entry which is preliminary data.</text>
</comment>
<dbReference type="PATRIC" id="fig|1384056.3.peg.1776"/>
<gene>
    <name evidence="2" type="ORF">N787_12240</name>
</gene>
<dbReference type="OrthoDB" id="6007799at2"/>
<keyword evidence="3" id="KW-1185">Reference proteome</keyword>
<dbReference type="EMBL" id="AVCK01000024">
    <property type="protein sequence ID" value="KFN45733.1"/>
    <property type="molecule type" value="Genomic_DNA"/>
</dbReference>
<evidence type="ECO:0000256" key="1">
    <source>
        <dbReference type="SAM" id="SignalP"/>
    </source>
</evidence>
<proteinExistence type="predicted"/>
<dbReference type="RefSeq" id="WP_034212936.1">
    <property type="nucleotide sequence ID" value="NZ_AVCK01000024.1"/>
</dbReference>